<dbReference type="RefSeq" id="WP_386820559.1">
    <property type="nucleotide sequence ID" value="NZ_JBHUIT010000025.1"/>
</dbReference>
<sequence>MKTLRAGWYLGEKTFADQLRSLFEREKGQLVGRDSVGRSHNEAEAENLVKRTAPLLGMPIDQEGLSVLRKGDLRKVLQ</sequence>
<proteinExistence type="predicted"/>
<accession>A0ABW5D899</accession>
<keyword evidence="2" id="KW-1185">Reference proteome</keyword>
<evidence type="ECO:0000313" key="1">
    <source>
        <dbReference type="EMBL" id="MFD2257272.1"/>
    </source>
</evidence>
<organism evidence="1 2">
    <name type="scientific">Luteolibacter algae</name>
    <dbReference type="NCBI Taxonomy" id="454151"/>
    <lineage>
        <taxon>Bacteria</taxon>
        <taxon>Pseudomonadati</taxon>
        <taxon>Verrucomicrobiota</taxon>
        <taxon>Verrucomicrobiia</taxon>
        <taxon>Verrucomicrobiales</taxon>
        <taxon>Verrucomicrobiaceae</taxon>
        <taxon>Luteolibacter</taxon>
    </lineage>
</organism>
<dbReference type="Proteomes" id="UP001597375">
    <property type="component" value="Unassembled WGS sequence"/>
</dbReference>
<evidence type="ECO:0000313" key="2">
    <source>
        <dbReference type="Proteomes" id="UP001597375"/>
    </source>
</evidence>
<reference evidence="2" key="1">
    <citation type="journal article" date="2019" name="Int. J. Syst. Evol. Microbiol.">
        <title>The Global Catalogue of Microorganisms (GCM) 10K type strain sequencing project: providing services to taxonomists for standard genome sequencing and annotation.</title>
        <authorList>
            <consortium name="The Broad Institute Genomics Platform"/>
            <consortium name="The Broad Institute Genome Sequencing Center for Infectious Disease"/>
            <person name="Wu L."/>
            <person name="Ma J."/>
        </authorList>
    </citation>
    <scope>NUCLEOTIDE SEQUENCE [LARGE SCALE GENOMIC DNA]</scope>
    <source>
        <strain evidence="2">CGMCC 4.7106</strain>
    </source>
</reference>
<name>A0ABW5D899_9BACT</name>
<comment type="caution">
    <text evidence="1">The sequence shown here is derived from an EMBL/GenBank/DDBJ whole genome shotgun (WGS) entry which is preliminary data.</text>
</comment>
<dbReference type="EMBL" id="JBHUIT010000025">
    <property type="protein sequence ID" value="MFD2257272.1"/>
    <property type="molecule type" value="Genomic_DNA"/>
</dbReference>
<gene>
    <name evidence="1" type="ORF">ACFSSA_11355</name>
</gene>
<protein>
    <submittedName>
        <fullName evidence="1">Uncharacterized protein</fullName>
    </submittedName>
</protein>